<dbReference type="InterPro" id="IPR039420">
    <property type="entry name" value="WalR-like"/>
</dbReference>
<dbReference type="EMBL" id="BAABCX010000002">
    <property type="protein sequence ID" value="GAA3537661.1"/>
    <property type="molecule type" value="Genomic_DNA"/>
</dbReference>
<dbReference type="Gene3D" id="6.10.250.690">
    <property type="match status" value="1"/>
</dbReference>
<dbReference type="InterPro" id="IPR001789">
    <property type="entry name" value="Sig_transdc_resp-reg_receiver"/>
</dbReference>
<evidence type="ECO:0000256" key="2">
    <source>
        <dbReference type="PROSITE-ProRule" id="PRU00169"/>
    </source>
</evidence>
<feature type="modified residue" description="4-aspartylphosphate" evidence="2">
    <location>
        <position position="55"/>
    </location>
</feature>
<dbReference type="InterPro" id="IPR011006">
    <property type="entry name" value="CheY-like_superfamily"/>
</dbReference>
<keyword evidence="1 3" id="KW-0238">DNA-binding</keyword>
<dbReference type="SUPFAM" id="SSF46894">
    <property type="entry name" value="C-terminal effector domain of the bipartite response regulators"/>
    <property type="match status" value="1"/>
</dbReference>
<comment type="caution">
    <text evidence="6">The sequence shown here is derived from an EMBL/GenBank/DDBJ whole genome shotgun (WGS) entry which is preliminary data.</text>
</comment>
<dbReference type="InterPro" id="IPR016032">
    <property type="entry name" value="Sig_transdc_resp-reg_C-effctor"/>
</dbReference>
<dbReference type="Gene3D" id="1.10.10.10">
    <property type="entry name" value="Winged helix-like DNA-binding domain superfamily/Winged helix DNA-binding domain"/>
    <property type="match status" value="1"/>
</dbReference>
<dbReference type="PANTHER" id="PTHR48111:SF58">
    <property type="entry name" value="TORCAD OPERON TRANSCRIPTIONAL REGULATORY PROTEIN TORR"/>
    <property type="match status" value="1"/>
</dbReference>
<dbReference type="SMART" id="SM00448">
    <property type="entry name" value="REC"/>
    <property type="match status" value="1"/>
</dbReference>
<dbReference type="PROSITE" id="PS51755">
    <property type="entry name" value="OMPR_PHOB"/>
    <property type="match status" value="1"/>
</dbReference>
<evidence type="ECO:0000313" key="7">
    <source>
        <dbReference type="Proteomes" id="UP001500795"/>
    </source>
</evidence>
<organism evidence="6 7">
    <name type="scientific">Zobellella aerophila</name>
    <dbReference type="NCBI Taxonomy" id="870480"/>
    <lineage>
        <taxon>Bacteria</taxon>
        <taxon>Pseudomonadati</taxon>
        <taxon>Pseudomonadota</taxon>
        <taxon>Gammaproteobacteria</taxon>
        <taxon>Aeromonadales</taxon>
        <taxon>Aeromonadaceae</taxon>
        <taxon>Zobellella</taxon>
    </lineage>
</organism>
<name>A0ABP6VPU3_9GAMM</name>
<dbReference type="CDD" id="cd00383">
    <property type="entry name" value="trans_reg_C"/>
    <property type="match status" value="1"/>
</dbReference>
<gene>
    <name evidence="6" type="primary">aruR</name>
    <name evidence="6" type="ORF">GCM10022394_16580</name>
</gene>
<accession>A0ABP6VPU3</accession>
<dbReference type="RefSeq" id="WP_344956831.1">
    <property type="nucleotide sequence ID" value="NZ_BAABCX010000002.1"/>
</dbReference>
<dbReference type="SUPFAM" id="SSF52172">
    <property type="entry name" value="CheY-like"/>
    <property type="match status" value="1"/>
</dbReference>
<keyword evidence="7" id="KW-1185">Reference proteome</keyword>
<dbReference type="Pfam" id="PF00072">
    <property type="entry name" value="Response_reg"/>
    <property type="match status" value="1"/>
</dbReference>
<evidence type="ECO:0000259" key="4">
    <source>
        <dbReference type="PROSITE" id="PS50110"/>
    </source>
</evidence>
<dbReference type="InterPro" id="IPR036388">
    <property type="entry name" value="WH-like_DNA-bd_sf"/>
</dbReference>
<dbReference type="Proteomes" id="UP001500795">
    <property type="component" value="Unassembled WGS sequence"/>
</dbReference>
<evidence type="ECO:0000256" key="3">
    <source>
        <dbReference type="PROSITE-ProRule" id="PRU01091"/>
    </source>
</evidence>
<evidence type="ECO:0000259" key="5">
    <source>
        <dbReference type="PROSITE" id="PS51755"/>
    </source>
</evidence>
<feature type="DNA-binding region" description="OmpR/PhoB-type" evidence="3">
    <location>
        <begin position="135"/>
        <end position="235"/>
    </location>
</feature>
<feature type="domain" description="Response regulatory" evidence="4">
    <location>
        <begin position="6"/>
        <end position="119"/>
    </location>
</feature>
<dbReference type="Pfam" id="PF00486">
    <property type="entry name" value="Trans_reg_C"/>
    <property type="match status" value="1"/>
</dbReference>
<evidence type="ECO:0000313" key="6">
    <source>
        <dbReference type="EMBL" id="GAA3537661.1"/>
    </source>
</evidence>
<evidence type="ECO:0000256" key="1">
    <source>
        <dbReference type="ARBA" id="ARBA00023125"/>
    </source>
</evidence>
<protein>
    <submittedName>
        <fullName evidence="6">Two-component system response regulator AruR</fullName>
    </submittedName>
</protein>
<sequence length="241" mass="26973">MTTDIKILIVEDEEITRACLVDYFTAENYRVCEADSAEQAEAILAAKDIDLILLDIRLPGKDGLTLTREIRGKSEIGIILVTSKQDDIERIIGLECGADDFITKPFNPREILARAKNLVRRVRSIAANPQTESSPNIKKFDAWTLDLDRRVLINDGGETLSLTDGEFQLLCAFISNSGRTLSRDQLLDQIKNREWVPSDRTVDVLVGRLRKKLQDNPADPKIILTVHGVGYVFTPKAVDLP</sequence>
<keyword evidence="2" id="KW-0597">Phosphoprotein</keyword>
<reference evidence="7" key="1">
    <citation type="journal article" date="2019" name="Int. J. Syst. Evol. Microbiol.">
        <title>The Global Catalogue of Microorganisms (GCM) 10K type strain sequencing project: providing services to taxonomists for standard genome sequencing and annotation.</title>
        <authorList>
            <consortium name="The Broad Institute Genomics Platform"/>
            <consortium name="The Broad Institute Genome Sequencing Center for Infectious Disease"/>
            <person name="Wu L."/>
            <person name="Ma J."/>
        </authorList>
    </citation>
    <scope>NUCLEOTIDE SEQUENCE [LARGE SCALE GENOMIC DNA]</scope>
    <source>
        <strain evidence="7">JCM 17110</strain>
    </source>
</reference>
<proteinExistence type="predicted"/>
<dbReference type="PANTHER" id="PTHR48111">
    <property type="entry name" value="REGULATOR OF RPOS"/>
    <property type="match status" value="1"/>
</dbReference>
<feature type="domain" description="OmpR/PhoB-type" evidence="5">
    <location>
        <begin position="135"/>
        <end position="235"/>
    </location>
</feature>
<dbReference type="PROSITE" id="PS50110">
    <property type="entry name" value="RESPONSE_REGULATORY"/>
    <property type="match status" value="1"/>
</dbReference>
<dbReference type="SMART" id="SM00862">
    <property type="entry name" value="Trans_reg_C"/>
    <property type="match status" value="1"/>
</dbReference>
<dbReference type="InterPro" id="IPR001867">
    <property type="entry name" value="OmpR/PhoB-type_DNA-bd"/>
</dbReference>
<dbReference type="Gene3D" id="3.40.50.2300">
    <property type="match status" value="1"/>
</dbReference>